<proteinExistence type="predicted"/>
<reference evidence="2" key="1">
    <citation type="journal article" date="2015" name="Nature">
        <title>Complex archaea that bridge the gap between prokaryotes and eukaryotes.</title>
        <authorList>
            <person name="Spang A."/>
            <person name="Saw J.H."/>
            <person name="Jorgensen S.L."/>
            <person name="Zaremba-Niedzwiedzka K."/>
            <person name="Martijn J."/>
            <person name="Lind A.E."/>
            <person name="van Eijk R."/>
            <person name="Schleper C."/>
            <person name="Guy L."/>
            <person name="Ettema T.J."/>
        </authorList>
    </citation>
    <scope>NUCLEOTIDE SEQUENCE</scope>
</reference>
<feature type="region of interest" description="Disordered" evidence="1">
    <location>
        <begin position="27"/>
        <end position="79"/>
    </location>
</feature>
<comment type="caution">
    <text evidence="2">The sequence shown here is derived from an EMBL/GenBank/DDBJ whole genome shotgun (WGS) entry which is preliminary data.</text>
</comment>
<name>A0A0F8ZB75_9ZZZZ</name>
<sequence length="79" mass="8636">AKLNKVSVKKALESPYIKFRLEEVAGEEKTEEASLSGGSKSVTAKTDPSKIDPTKLDLTTDQGKADKKAWEEQLEKDLG</sequence>
<feature type="non-terminal residue" evidence="2">
    <location>
        <position position="1"/>
    </location>
</feature>
<feature type="compositionally biased region" description="Basic and acidic residues" evidence="1">
    <location>
        <begin position="63"/>
        <end position="79"/>
    </location>
</feature>
<feature type="compositionally biased region" description="Polar residues" evidence="1">
    <location>
        <begin position="36"/>
        <end position="46"/>
    </location>
</feature>
<protein>
    <submittedName>
        <fullName evidence="2">Uncharacterized protein</fullName>
    </submittedName>
</protein>
<gene>
    <name evidence="2" type="ORF">LCGC14_2991450</name>
</gene>
<accession>A0A0F8ZB75</accession>
<dbReference type="AlphaFoldDB" id="A0A0F8ZB75"/>
<evidence type="ECO:0000313" key="2">
    <source>
        <dbReference type="EMBL" id="KKK63719.1"/>
    </source>
</evidence>
<evidence type="ECO:0000256" key="1">
    <source>
        <dbReference type="SAM" id="MobiDB-lite"/>
    </source>
</evidence>
<organism evidence="2">
    <name type="scientific">marine sediment metagenome</name>
    <dbReference type="NCBI Taxonomy" id="412755"/>
    <lineage>
        <taxon>unclassified sequences</taxon>
        <taxon>metagenomes</taxon>
        <taxon>ecological metagenomes</taxon>
    </lineage>
</organism>
<dbReference type="EMBL" id="LAZR01061366">
    <property type="protein sequence ID" value="KKK63719.1"/>
    <property type="molecule type" value="Genomic_DNA"/>
</dbReference>